<evidence type="ECO:0000313" key="5">
    <source>
        <dbReference type="Proteomes" id="UP000218811"/>
    </source>
</evidence>
<dbReference type="InterPro" id="IPR006073">
    <property type="entry name" value="GTP-bd"/>
</dbReference>
<proteinExistence type="predicted"/>
<organism evidence="4 5">
    <name type="scientific">Wolfiporia cocos (strain MD-104)</name>
    <name type="common">Brown rot fungus</name>
    <dbReference type="NCBI Taxonomy" id="742152"/>
    <lineage>
        <taxon>Eukaryota</taxon>
        <taxon>Fungi</taxon>
        <taxon>Dikarya</taxon>
        <taxon>Basidiomycota</taxon>
        <taxon>Agaricomycotina</taxon>
        <taxon>Agaricomycetes</taxon>
        <taxon>Polyporales</taxon>
        <taxon>Phaeolaceae</taxon>
        <taxon>Wolfiporia</taxon>
    </lineage>
</organism>
<evidence type="ECO:0000256" key="1">
    <source>
        <dbReference type="SAM" id="Coils"/>
    </source>
</evidence>
<dbReference type="AlphaFoldDB" id="A0A2H3IX94"/>
<feature type="transmembrane region" description="Helical" evidence="2">
    <location>
        <begin position="261"/>
        <end position="285"/>
    </location>
</feature>
<keyword evidence="2" id="KW-0472">Membrane</keyword>
<reference evidence="4 5" key="1">
    <citation type="journal article" date="2012" name="Science">
        <title>The Paleozoic origin of enzymatic lignin decomposition reconstructed from 31 fungal genomes.</title>
        <authorList>
            <person name="Floudas D."/>
            <person name="Binder M."/>
            <person name="Riley R."/>
            <person name="Barry K."/>
            <person name="Blanchette R.A."/>
            <person name="Henrissat B."/>
            <person name="Martinez A.T."/>
            <person name="Otillar R."/>
            <person name="Spatafora J.W."/>
            <person name="Yadav J.S."/>
            <person name="Aerts A."/>
            <person name="Benoit I."/>
            <person name="Boyd A."/>
            <person name="Carlson A."/>
            <person name="Copeland A."/>
            <person name="Coutinho P.M."/>
            <person name="de Vries R.P."/>
            <person name="Ferreira P."/>
            <person name="Findley K."/>
            <person name="Foster B."/>
            <person name="Gaskell J."/>
            <person name="Glotzer D."/>
            <person name="Gorecki P."/>
            <person name="Heitman J."/>
            <person name="Hesse C."/>
            <person name="Hori C."/>
            <person name="Igarashi K."/>
            <person name="Jurgens J.A."/>
            <person name="Kallen N."/>
            <person name="Kersten P."/>
            <person name="Kohler A."/>
            <person name="Kuees U."/>
            <person name="Kumar T.K.A."/>
            <person name="Kuo A."/>
            <person name="LaButti K."/>
            <person name="Larrondo L.F."/>
            <person name="Lindquist E."/>
            <person name="Ling A."/>
            <person name="Lombard V."/>
            <person name="Lucas S."/>
            <person name="Lundell T."/>
            <person name="Martin R."/>
            <person name="McLaughlin D.J."/>
            <person name="Morgenstern I."/>
            <person name="Morin E."/>
            <person name="Murat C."/>
            <person name="Nagy L.G."/>
            <person name="Nolan M."/>
            <person name="Ohm R.A."/>
            <person name="Patyshakuliyeva A."/>
            <person name="Rokas A."/>
            <person name="Ruiz-Duenas F.J."/>
            <person name="Sabat G."/>
            <person name="Salamov A."/>
            <person name="Samejima M."/>
            <person name="Schmutz J."/>
            <person name="Slot J.C."/>
            <person name="St John F."/>
            <person name="Stenlid J."/>
            <person name="Sun H."/>
            <person name="Sun S."/>
            <person name="Syed K."/>
            <person name="Tsang A."/>
            <person name="Wiebenga A."/>
            <person name="Young D."/>
            <person name="Pisabarro A."/>
            <person name="Eastwood D.C."/>
            <person name="Martin F."/>
            <person name="Cullen D."/>
            <person name="Grigoriev I.V."/>
            <person name="Hibbett D.S."/>
        </authorList>
    </citation>
    <scope>NUCLEOTIDE SEQUENCE [LARGE SCALE GENOMIC DNA]</scope>
    <source>
        <strain evidence="4 5">MD-104</strain>
    </source>
</reference>
<keyword evidence="2" id="KW-1133">Transmembrane helix</keyword>
<dbReference type="Pfam" id="PF01926">
    <property type="entry name" value="MMR_HSR1"/>
    <property type="match status" value="1"/>
</dbReference>
<keyword evidence="1" id="KW-0175">Coiled coil</keyword>
<evidence type="ECO:0000259" key="3">
    <source>
        <dbReference type="Pfam" id="PF01926"/>
    </source>
</evidence>
<feature type="domain" description="G" evidence="3">
    <location>
        <begin position="1"/>
        <end position="59"/>
    </location>
</feature>
<dbReference type="Proteomes" id="UP000218811">
    <property type="component" value="Unassembled WGS sequence"/>
</dbReference>
<dbReference type="InterPro" id="IPR027417">
    <property type="entry name" value="P-loop_NTPase"/>
</dbReference>
<accession>A0A2H3IX94</accession>
<feature type="coiled-coil region" evidence="1">
    <location>
        <begin position="206"/>
        <end position="259"/>
    </location>
</feature>
<dbReference type="GO" id="GO:0005525">
    <property type="term" value="F:GTP binding"/>
    <property type="evidence" value="ECO:0007669"/>
    <property type="project" value="InterPro"/>
</dbReference>
<dbReference type="CDD" id="cd00882">
    <property type="entry name" value="Ras_like_GTPase"/>
    <property type="match status" value="1"/>
</dbReference>
<keyword evidence="5" id="KW-1185">Reference proteome</keyword>
<protein>
    <recommendedName>
        <fullName evidence="3">G domain-containing protein</fullName>
    </recommendedName>
</protein>
<evidence type="ECO:0000256" key="2">
    <source>
        <dbReference type="SAM" id="Phobius"/>
    </source>
</evidence>
<dbReference type="EMBL" id="KB467832">
    <property type="protein sequence ID" value="PCH34592.1"/>
    <property type="molecule type" value="Genomic_DNA"/>
</dbReference>
<dbReference type="OrthoDB" id="8954335at2759"/>
<keyword evidence="2" id="KW-0812">Transmembrane</keyword>
<evidence type="ECO:0000313" key="4">
    <source>
        <dbReference type="EMBL" id="PCH34592.1"/>
    </source>
</evidence>
<gene>
    <name evidence="4" type="ORF">WOLCODRAFT_27316</name>
</gene>
<dbReference type="Gene3D" id="3.40.50.300">
    <property type="entry name" value="P-loop containing nucleotide triphosphate hydrolases"/>
    <property type="match status" value="1"/>
</dbReference>
<name>A0A2H3IX94_WOLCO</name>
<sequence>MGATGSGKSTFINMVSGSHLPVGDGLRSCTSDIELSEPFALAGRTVVMIDTPGFDDTTRSDTDVLKMIATFLSRMYQDGHKLSGIVYTHRISDFRVTGMSRRNFTLFRKLCGEDTLQNVIIATTMWSEVSAARGIAREDELATENLFFRPVLDKGARMMRHDNSYASAMGIVMQLLPNRRRTLLIQRELVDMELDIAQTTAGAELSRDLGEQAREKREEMEKIEQERQEALLAADIQSAQELEDEHHEAAAKIKTIENKQMGLAGTLVTLLAAGAVSLLVGQVIAPRHRRDSS</sequence>
<dbReference type="OMA" id="FMAFGAQ"/>
<dbReference type="SUPFAM" id="SSF52540">
    <property type="entry name" value="P-loop containing nucleoside triphosphate hydrolases"/>
    <property type="match status" value="1"/>
</dbReference>